<sequence length="283" mass="30166">MSNLSISKAWDDARPIIARDGKLMFMVALVTVVLPGTLMMLISPEQAAVGQIDAEEQSGWVVLLSLVFALIGIIGSIAISYLALFQGASVGDSLRRGLKRFWTVLGIALVFLVPAIILGVIVALVFVGAENMADLDNPENVRAIAGPALIAFLLLFVLMIYVSVRLLLTTPVVAARDLGPIETIKASWNLTKGNFWRLLGFLILFIVVVLVLMIVVGIIAGLITSLIFGEPEPFTMAALVMGLFSTLVQAGITIVYSTVIARIYHQLAGNPADPTVASVPPTA</sequence>
<feature type="transmembrane region" description="Helical" evidence="1">
    <location>
        <begin position="104"/>
        <end position="129"/>
    </location>
</feature>
<evidence type="ECO:0000313" key="4">
    <source>
        <dbReference type="Proteomes" id="UP000698028"/>
    </source>
</evidence>
<dbReference type="EMBL" id="JAHVAH010000001">
    <property type="protein sequence ID" value="MBW0144805.1"/>
    <property type="molecule type" value="Genomic_DNA"/>
</dbReference>
<comment type="caution">
    <text evidence="3">The sequence shown here is derived from an EMBL/GenBank/DDBJ whole genome shotgun (WGS) entry which is preliminary data.</text>
</comment>
<keyword evidence="1" id="KW-0472">Membrane</keyword>
<dbReference type="InterPro" id="IPR057169">
    <property type="entry name" value="DUF7847"/>
</dbReference>
<name>A0ABS6V5G8_9SPHN</name>
<feature type="transmembrane region" description="Helical" evidence="1">
    <location>
        <begin position="23"/>
        <end position="42"/>
    </location>
</feature>
<feature type="transmembrane region" description="Helical" evidence="1">
    <location>
        <begin position="149"/>
        <end position="174"/>
    </location>
</feature>
<feature type="transmembrane region" description="Helical" evidence="1">
    <location>
        <begin position="195"/>
        <end position="228"/>
    </location>
</feature>
<evidence type="ECO:0000313" key="3">
    <source>
        <dbReference type="EMBL" id="MBW0144805.1"/>
    </source>
</evidence>
<keyword evidence="4" id="KW-1185">Reference proteome</keyword>
<dbReference type="Pfam" id="PF25231">
    <property type="entry name" value="DUF7847"/>
    <property type="match status" value="1"/>
</dbReference>
<feature type="transmembrane region" description="Helical" evidence="1">
    <location>
        <begin position="62"/>
        <end position="84"/>
    </location>
</feature>
<feature type="transmembrane region" description="Helical" evidence="1">
    <location>
        <begin position="234"/>
        <end position="256"/>
    </location>
</feature>
<keyword evidence="1" id="KW-0812">Transmembrane</keyword>
<accession>A0ABS6V5G8</accession>
<gene>
    <name evidence="3" type="ORF">KTQ36_05785</name>
</gene>
<evidence type="ECO:0000259" key="2">
    <source>
        <dbReference type="Pfam" id="PF25231"/>
    </source>
</evidence>
<reference evidence="3 4" key="1">
    <citation type="submission" date="2021-07" db="EMBL/GenBank/DDBJ databases">
        <title>The draft genome sequence of Sphingomicrobium sp. B8.</title>
        <authorList>
            <person name="Mu L."/>
        </authorList>
    </citation>
    <scope>NUCLEOTIDE SEQUENCE [LARGE SCALE GENOMIC DNA]</scope>
    <source>
        <strain evidence="3 4">B8</strain>
    </source>
</reference>
<dbReference type="RefSeq" id="WP_218632765.1">
    <property type="nucleotide sequence ID" value="NZ_JAHVAH010000001.1"/>
</dbReference>
<protein>
    <submittedName>
        <fullName evidence="3">Glycerophosphoryl diester phosphodiesterase membrane domain-containing protein</fullName>
    </submittedName>
</protein>
<dbReference type="Proteomes" id="UP000698028">
    <property type="component" value="Unassembled WGS sequence"/>
</dbReference>
<feature type="domain" description="DUF7847" evidence="2">
    <location>
        <begin position="16"/>
        <end position="267"/>
    </location>
</feature>
<evidence type="ECO:0000256" key="1">
    <source>
        <dbReference type="SAM" id="Phobius"/>
    </source>
</evidence>
<organism evidence="3 4">
    <name type="scientific">Sphingomicrobium clamense</name>
    <dbReference type="NCBI Taxonomy" id="2851013"/>
    <lineage>
        <taxon>Bacteria</taxon>
        <taxon>Pseudomonadati</taxon>
        <taxon>Pseudomonadota</taxon>
        <taxon>Alphaproteobacteria</taxon>
        <taxon>Sphingomonadales</taxon>
        <taxon>Sphingomonadaceae</taxon>
        <taxon>Sphingomicrobium</taxon>
    </lineage>
</organism>
<proteinExistence type="predicted"/>
<keyword evidence="1" id="KW-1133">Transmembrane helix</keyword>